<dbReference type="InterPro" id="IPR011738">
    <property type="entry name" value="Phage_CHP"/>
</dbReference>
<gene>
    <name evidence="1" type="ORF">LCGC14_1442780</name>
</gene>
<proteinExistence type="predicted"/>
<dbReference type="EMBL" id="LAZR01009853">
    <property type="protein sequence ID" value="KKM70238.1"/>
    <property type="molecule type" value="Genomic_DNA"/>
</dbReference>
<reference evidence="1" key="1">
    <citation type="journal article" date="2015" name="Nature">
        <title>Complex archaea that bridge the gap between prokaryotes and eukaryotes.</title>
        <authorList>
            <person name="Spang A."/>
            <person name="Saw J.H."/>
            <person name="Jorgensen S.L."/>
            <person name="Zaremba-Niedzwiedzka K."/>
            <person name="Martijn J."/>
            <person name="Lind A.E."/>
            <person name="van Eijk R."/>
            <person name="Schleper C."/>
            <person name="Guy L."/>
            <person name="Ettema T.J."/>
        </authorList>
    </citation>
    <scope>NUCLEOTIDE SEQUENCE</scope>
</reference>
<dbReference type="CDD" id="cd08054">
    <property type="entry name" value="gp6"/>
    <property type="match status" value="1"/>
</dbReference>
<dbReference type="AlphaFoldDB" id="A0A0F9JKT7"/>
<protein>
    <recommendedName>
        <fullName evidence="2">Phage gp6-like head-tail connector protein</fullName>
    </recommendedName>
</protein>
<dbReference type="Gene3D" id="1.10.3230.30">
    <property type="entry name" value="Phage gp6-like head-tail connector protein"/>
    <property type="match status" value="1"/>
</dbReference>
<dbReference type="NCBIfam" id="TIGR02215">
    <property type="entry name" value="phage_chp_gp8"/>
    <property type="match status" value="1"/>
</dbReference>
<dbReference type="InterPro" id="IPR021146">
    <property type="entry name" value="Phage_gp6-like_head-tail"/>
</dbReference>
<sequence length="192" mass="20859">MGLKPTVEPAIEPVSLGEVKDILRIDIGAQDSMLNSLIKAARITVEHEQKRQLITATWEHELDAFPAGDIVMPHPPLISVASISYEDLAGDTQTWAAANYQVNIASPRGTISPEPNVSYPSTESDRRNAITVTFDAGYGTAASSVPETTRLAIMMLAAHWHQNPEPVVVGMTAAEIPMHVQNLVDAESLKYF</sequence>
<evidence type="ECO:0008006" key="2">
    <source>
        <dbReference type="Google" id="ProtNLM"/>
    </source>
</evidence>
<accession>A0A0F9JKT7</accession>
<organism evidence="1">
    <name type="scientific">marine sediment metagenome</name>
    <dbReference type="NCBI Taxonomy" id="412755"/>
    <lineage>
        <taxon>unclassified sequences</taxon>
        <taxon>metagenomes</taxon>
        <taxon>ecological metagenomes</taxon>
    </lineage>
</organism>
<name>A0A0F9JKT7_9ZZZZ</name>
<dbReference type="Pfam" id="PF05135">
    <property type="entry name" value="Phage_connect_1"/>
    <property type="match status" value="1"/>
</dbReference>
<comment type="caution">
    <text evidence="1">The sequence shown here is derived from an EMBL/GenBank/DDBJ whole genome shotgun (WGS) entry which is preliminary data.</text>
</comment>
<evidence type="ECO:0000313" key="1">
    <source>
        <dbReference type="EMBL" id="KKM70238.1"/>
    </source>
</evidence>